<sequence length="323" mass="36178">MNPTLGLLRQLAQKPSPLPTPSGEAFAIVRRMLQERPRHFREILADGIASSTPEGEEKPVAYKMKKVKGKGKAEVEPIVVPEGHPFLSGAYLKNRIIPVLESQKLVRKAWLDAVPGSSLARMSHHQRKHAMWVIQEDGNLAQRWDMITDPAMDQETLRRLGGQERLSREAAQRARREKAFASGREERTDRDIMAWADRPAGFTTSLERKHLNTRRDRARPAKEAHVAERAAMRAEVARALDADRKVQGRIANRAARAATAAIAQDQEAAEVEAVEAKDRKMLQAEKEARDQEAARRRKVQRATALKANREAAKKAQAGDKVEA</sequence>
<reference evidence="2" key="1">
    <citation type="journal article" date="2023" name="BMC Genomics">
        <title>Chromosome-level genome assemblies of Cutaneotrichosporon spp. (Trichosporonales, Basidiomycota) reveal imbalanced evolution between nucleotide sequences and chromosome synteny.</title>
        <authorList>
            <person name="Kobayashi Y."/>
            <person name="Kayamori A."/>
            <person name="Aoki K."/>
            <person name="Shiwa Y."/>
            <person name="Matsutani M."/>
            <person name="Fujita N."/>
            <person name="Sugita T."/>
            <person name="Iwasaki W."/>
            <person name="Tanaka N."/>
            <person name="Takashima M."/>
        </authorList>
    </citation>
    <scope>NUCLEOTIDE SEQUENCE</scope>
    <source>
        <strain evidence="2">HIS016</strain>
    </source>
</reference>
<accession>A0AAD3TR20</accession>
<gene>
    <name evidence="2" type="ORF">CspeluHIS016_0203330</name>
</gene>
<reference evidence="2" key="2">
    <citation type="submission" date="2023-06" db="EMBL/GenBank/DDBJ databases">
        <authorList>
            <person name="Kobayashi Y."/>
            <person name="Kayamori A."/>
            <person name="Aoki K."/>
            <person name="Shiwa Y."/>
            <person name="Fujita N."/>
            <person name="Sugita T."/>
            <person name="Iwasaki W."/>
            <person name="Tanaka N."/>
            <person name="Takashima M."/>
        </authorList>
    </citation>
    <scope>NUCLEOTIDE SEQUENCE</scope>
    <source>
        <strain evidence="2">HIS016</strain>
    </source>
</reference>
<evidence type="ECO:0000313" key="3">
    <source>
        <dbReference type="Proteomes" id="UP001222932"/>
    </source>
</evidence>
<protein>
    <submittedName>
        <fullName evidence="2">Uncharacterized protein</fullName>
    </submittedName>
</protein>
<proteinExistence type="predicted"/>
<dbReference type="AlphaFoldDB" id="A0AAD3TR20"/>
<name>A0AAD3TR20_9TREE</name>
<dbReference type="EMBL" id="BTCM01000002">
    <property type="protein sequence ID" value="GMK55277.1"/>
    <property type="molecule type" value="Genomic_DNA"/>
</dbReference>
<comment type="caution">
    <text evidence="2">The sequence shown here is derived from an EMBL/GenBank/DDBJ whole genome shotgun (WGS) entry which is preliminary data.</text>
</comment>
<dbReference type="Proteomes" id="UP001222932">
    <property type="component" value="Unassembled WGS sequence"/>
</dbReference>
<keyword evidence="3" id="KW-1185">Reference proteome</keyword>
<organism evidence="2 3">
    <name type="scientific">Cutaneotrichosporon spelunceum</name>
    <dbReference type="NCBI Taxonomy" id="1672016"/>
    <lineage>
        <taxon>Eukaryota</taxon>
        <taxon>Fungi</taxon>
        <taxon>Dikarya</taxon>
        <taxon>Basidiomycota</taxon>
        <taxon>Agaricomycotina</taxon>
        <taxon>Tremellomycetes</taxon>
        <taxon>Trichosporonales</taxon>
        <taxon>Trichosporonaceae</taxon>
        <taxon>Cutaneotrichosporon</taxon>
    </lineage>
</organism>
<evidence type="ECO:0000256" key="1">
    <source>
        <dbReference type="SAM" id="MobiDB-lite"/>
    </source>
</evidence>
<feature type="region of interest" description="Disordered" evidence="1">
    <location>
        <begin position="284"/>
        <end position="323"/>
    </location>
</feature>
<feature type="compositionally biased region" description="Basic and acidic residues" evidence="1">
    <location>
        <begin position="307"/>
        <end position="323"/>
    </location>
</feature>
<evidence type="ECO:0000313" key="2">
    <source>
        <dbReference type="EMBL" id="GMK55277.1"/>
    </source>
</evidence>
<feature type="compositionally biased region" description="Basic and acidic residues" evidence="1">
    <location>
        <begin position="284"/>
        <end position="294"/>
    </location>
</feature>